<keyword evidence="1" id="KW-0812">Transmembrane</keyword>
<sequence>LTAETMTPDTLLPARTLGYGYDRQGQVVVETIACAAGYNLRWLLRWIALFCAWLSAILAVRSMSSRALYPAIAI</sequence>
<dbReference type="RefSeq" id="WP_207899937.1">
    <property type="nucleotide sequence ID" value="NZ_SMAP01000011.1"/>
</dbReference>
<evidence type="ECO:0000313" key="3">
    <source>
        <dbReference type="Proteomes" id="UP000295414"/>
    </source>
</evidence>
<evidence type="ECO:0000256" key="1">
    <source>
        <dbReference type="SAM" id="Phobius"/>
    </source>
</evidence>
<dbReference type="Proteomes" id="UP000295414">
    <property type="component" value="Unassembled WGS sequence"/>
</dbReference>
<organism evidence="2 3">
    <name type="scientific">Thermomonas haemolytica</name>
    <dbReference type="NCBI Taxonomy" id="141949"/>
    <lineage>
        <taxon>Bacteria</taxon>
        <taxon>Pseudomonadati</taxon>
        <taxon>Pseudomonadota</taxon>
        <taxon>Gammaproteobacteria</taxon>
        <taxon>Lysobacterales</taxon>
        <taxon>Lysobacteraceae</taxon>
        <taxon>Thermomonas</taxon>
    </lineage>
</organism>
<protein>
    <submittedName>
        <fullName evidence="2">Uncharacterized protein</fullName>
    </submittedName>
</protein>
<proteinExistence type="predicted"/>
<accession>A0A4V2V1D5</accession>
<keyword evidence="1" id="KW-0472">Membrane</keyword>
<name>A0A4V2V1D5_9GAMM</name>
<dbReference type="EMBL" id="SMAP01000011">
    <property type="protein sequence ID" value="TCT20562.1"/>
    <property type="molecule type" value="Genomic_DNA"/>
</dbReference>
<feature type="transmembrane region" description="Helical" evidence="1">
    <location>
        <begin position="43"/>
        <end position="60"/>
    </location>
</feature>
<keyword evidence="1" id="KW-1133">Transmembrane helix</keyword>
<gene>
    <name evidence="2" type="ORF">EDC34_11150</name>
</gene>
<feature type="non-terminal residue" evidence="2">
    <location>
        <position position="1"/>
    </location>
</feature>
<dbReference type="AlphaFoldDB" id="A0A4V2V1D5"/>
<comment type="caution">
    <text evidence="2">The sequence shown here is derived from an EMBL/GenBank/DDBJ whole genome shotgun (WGS) entry which is preliminary data.</text>
</comment>
<reference evidence="2 3" key="1">
    <citation type="submission" date="2019-03" db="EMBL/GenBank/DDBJ databases">
        <title>Genomic Encyclopedia of Type Strains, Phase IV (KMG-IV): sequencing the most valuable type-strain genomes for metagenomic binning, comparative biology and taxonomic classification.</title>
        <authorList>
            <person name="Goeker M."/>
        </authorList>
    </citation>
    <scope>NUCLEOTIDE SEQUENCE [LARGE SCALE GENOMIC DNA]</scope>
    <source>
        <strain evidence="2 3">DSM 13605</strain>
    </source>
</reference>
<evidence type="ECO:0000313" key="2">
    <source>
        <dbReference type="EMBL" id="TCT20562.1"/>
    </source>
</evidence>
<keyword evidence="3" id="KW-1185">Reference proteome</keyword>